<dbReference type="NCBIfam" id="TIGR02734">
    <property type="entry name" value="crtI_fam"/>
    <property type="match status" value="1"/>
</dbReference>
<comment type="similarity">
    <text evidence="4">Belongs to the carotenoid/retinoid oxidoreductase family. CrtN subfamily.</text>
</comment>
<sequence>MKKVAVIGGGLGGLSAAITLANAGMDVTVFEKNKELGGKMRSIDLGTHHFDFGPNTITMRPVFQQVLAQTGVDPDDYLNFIPLRVHMKNVSSKGEVLYFSNDQQYMIEQIKKISLSDAKNYPAFITEISRIYFLAQRHFLQTTFTSWRDYMKPSLLSALVKVRPFETLDQFIRKYFQHPFIVQCFLRYATYIGSSPYIMPATFAMIAYLELVDGVDYVEGGTSKIAQAFTTRAKQLGVKFHVGCEVTKVKYGKTQIHSIIDQYGNTHTVDAVFMNSDRLSDLFELDEVKKDIQPSSSAFVLLLGLNKRIEGLHHHNVYFPENYELEFDALFSDHYVEDPTIYICNSSYTDPSISPSGDNLLILVNAPPTQNGTLQIDSQKYRQQIIIQLKDLGLDIEDAIVEEKVITPEYLEKEFYAFRGALYGAASNSVKSAFFRPSNRHAKLKNLYFVGGTVHPGGGSPLVTLGGMNVAKKYIAEKGQEN</sequence>
<dbReference type="PRINTS" id="PR00419">
    <property type="entry name" value="ADXRDTASE"/>
</dbReference>
<organism evidence="7 8">
    <name type="scientific">Solibacillus merdavium</name>
    <dbReference type="NCBI Taxonomy" id="2762218"/>
    <lineage>
        <taxon>Bacteria</taxon>
        <taxon>Bacillati</taxon>
        <taxon>Bacillota</taxon>
        <taxon>Bacilli</taxon>
        <taxon>Bacillales</taxon>
        <taxon>Caryophanaceae</taxon>
        <taxon>Solibacillus</taxon>
    </lineage>
</organism>
<dbReference type="EMBL" id="JACSPW010000002">
    <property type="protein sequence ID" value="MBD8032155.1"/>
    <property type="molecule type" value="Genomic_DNA"/>
</dbReference>
<reference evidence="7 8" key="1">
    <citation type="submission" date="2020-08" db="EMBL/GenBank/DDBJ databases">
        <title>A Genomic Blueprint of the Chicken Gut Microbiome.</title>
        <authorList>
            <person name="Gilroy R."/>
            <person name="Ravi A."/>
            <person name="Getino M."/>
            <person name="Pursley I."/>
            <person name="Horton D.L."/>
            <person name="Alikhan N.-F."/>
            <person name="Baker D."/>
            <person name="Gharbi K."/>
            <person name="Hall N."/>
            <person name="Watson M."/>
            <person name="Adriaenssens E.M."/>
            <person name="Foster-Nyarko E."/>
            <person name="Jarju S."/>
            <person name="Secka A."/>
            <person name="Antonio M."/>
            <person name="Oren A."/>
            <person name="Chaudhuri R."/>
            <person name="La Ragione R.M."/>
            <person name="Hildebrand F."/>
            <person name="Pallen M.J."/>
        </authorList>
    </citation>
    <scope>NUCLEOTIDE SEQUENCE [LARGE SCALE GENOMIC DNA]</scope>
    <source>
        <strain evidence="7 8">Sa1YVA6</strain>
    </source>
</reference>
<feature type="domain" description="Amine oxidase" evidence="6">
    <location>
        <begin position="11"/>
        <end position="458"/>
    </location>
</feature>
<evidence type="ECO:0000313" key="8">
    <source>
        <dbReference type="Proteomes" id="UP000600565"/>
    </source>
</evidence>
<evidence type="ECO:0000256" key="3">
    <source>
        <dbReference type="ARBA" id="ARBA00023002"/>
    </source>
</evidence>
<comment type="pathway">
    <text evidence="1 5">Carotenoid biosynthesis.</text>
</comment>
<dbReference type="Gene3D" id="3.50.50.60">
    <property type="entry name" value="FAD/NAD(P)-binding domain"/>
    <property type="match status" value="2"/>
</dbReference>
<evidence type="ECO:0000256" key="4">
    <source>
        <dbReference type="ARBA" id="ARBA00038322"/>
    </source>
</evidence>
<evidence type="ECO:0000256" key="1">
    <source>
        <dbReference type="ARBA" id="ARBA00004829"/>
    </source>
</evidence>
<evidence type="ECO:0000313" key="7">
    <source>
        <dbReference type="EMBL" id="MBD8032155.1"/>
    </source>
</evidence>
<evidence type="ECO:0000256" key="2">
    <source>
        <dbReference type="ARBA" id="ARBA00022746"/>
    </source>
</evidence>
<name>A0ABR8XJP0_9BACL</name>
<dbReference type="Pfam" id="PF01593">
    <property type="entry name" value="Amino_oxidase"/>
    <property type="match status" value="1"/>
</dbReference>
<dbReference type="PANTHER" id="PTHR43734:SF1">
    <property type="entry name" value="PHYTOENE DESATURASE"/>
    <property type="match status" value="1"/>
</dbReference>
<accession>A0ABR8XJP0</accession>
<protein>
    <submittedName>
        <fullName evidence="7">Phytoene desaturase</fullName>
    </submittedName>
</protein>
<proteinExistence type="inferred from homology"/>
<dbReference type="SUPFAM" id="SSF51905">
    <property type="entry name" value="FAD/NAD(P)-binding domain"/>
    <property type="match status" value="1"/>
</dbReference>
<gene>
    <name evidence="7" type="primary">crtI</name>
    <name evidence="7" type="ORF">H9632_03670</name>
</gene>
<dbReference type="InterPro" id="IPR002937">
    <property type="entry name" value="Amino_oxidase"/>
</dbReference>
<dbReference type="RefSeq" id="WP_191702762.1">
    <property type="nucleotide sequence ID" value="NZ_JACSPW010000002.1"/>
</dbReference>
<keyword evidence="8" id="KW-1185">Reference proteome</keyword>
<keyword evidence="3 5" id="KW-0560">Oxidoreductase</keyword>
<evidence type="ECO:0000256" key="5">
    <source>
        <dbReference type="RuleBase" id="RU362075"/>
    </source>
</evidence>
<comment type="caution">
    <text evidence="7">The sequence shown here is derived from an EMBL/GenBank/DDBJ whole genome shotgun (WGS) entry which is preliminary data.</text>
</comment>
<dbReference type="PANTHER" id="PTHR43734">
    <property type="entry name" value="PHYTOENE DESATURASE"/>
    <property type="match status" value="1"/>
</dbReference>
<dbReference type="InterPro" id="IPR036188">
    <property type="entry name" value="FAD/NAD-bd_sf"/>
</dbReference>
<evidence type="ECO:0000259" key="6">
    <source>
        <dbReference type="Pfam" id="PF01593"/>
    </source>
</evidence>
<dbReference type="InterPro" id="IPR014105">
    <property type="entry name" value="Carotenoid/retinoid_OxRdtase"/>
</dbReference>
<dbReference type="Proteomes" id="UP000600565">
    <property type="component" value="Unassembled WGS sequence"/>
</dbReference>
<keyword evidence="2 5" id="KW-0125">Carotenoid biosynthesis</keyword>